<dbReference type="Proteomes" id="UP001526225">
    <property type="component" value="Unassembled WGS sequence"/>
</dbReference>
<dbReference type="SUPFAM" id="SSF54211">
    <property type="entry name" value="Ribosomal protein S5 domain 2-like"/>
    <property type="match status" value="1"/>
</dbReference>
<dbReference type="RefSeq" id="WP_264336038.1">
    <property type="nucleotide sequence ID" value="NZ_CP074441.1"/>
</dbReference>
<evidence type="ECO:0000313" key="5">
    <source>
        <dbReference type="Proteomes" id="UP001526225"/>
    </source>
</evidence>
<sequence length="350" mass="37638">MRKIINYFEIHGLKLMLASLVIIIISILLPLPVYVEQPGSAKDLSDNVEISDKKPDLNGEYMITSVGIKRVNIWGVASAMMSPHKTLLSEDDVLGGATMQQDQALNALYMSASINQAKVNAYHEAKIPYKRVFQGIYVLNIQANSNFSDVLSLGDTITAVDGKKFTNTVDFQKYIQSKKVGENIRLTFEHAGEEQTATRKTIGIGEKQAVSGIGIALAEDASIEGSPDIDADMGSIGGPSGGLMLTLEMTDALTDQDLARGRKIAGTGTIDNDGNVGEIGGIDKKIIAARDAGATIFLAPYVASTKAYREETGNTQTNYEVAKATAKEYAPDLTVVPVKTLAEAISYLRK</sequence>
<feature type="active site" evidence="1">
    <location>
        <position position="240"/>
    </location>
</feature>
<protein>
    <recommendedName>
        <fullName evidence="1">endopeptidase La</fullName>
        <ecNumber evidence="1">3.4.21.53</ecNumber>
    </recommendedName>
</protein>
<gene>
    <name evidence="4" type="ORF">OIT44_02175</name>
</gene>
<evidence type="ECO:0000259" key="3">
    <source>
        <dbReference type="PROSITE" id="PS51786"/>
    </source>
</evidence>
<dbReference type="EMBL" id="JAOZFE010000001">
    <property type="protein sequence ID" value="MCW0952876.1"/>
    <property type="molecule type" value="Genomic_DNA"/>
</dbReference>
<evidence type="ECO:0000256" key="1">
    <source>
        <dbReference type="PROSITE-ProRule" id="PRU01122"/>
    </source>
</evidence>
<dbReference type="Gene3D" id="3.30.230.10">
    <property type="match status" value="1"/>
</dbReference>
<dbReference type="Gene3D" id="2.30.42.10">
    <property type="match status" value="1"/>
</dbReference>
<comment type="similarity">
    <text evidence="1">Belongs to the peptidase S16 family.</text>
</comment>
<keyword evidence="5" id="KW-1185">Reference proteome</keyword>
<dbReference type="SUPFAM" id="SSF50156">
    <property type="entry name" value="PDZ domain-like"/>
    <property type="match status" value="1"/>
</dbReference>
<dbReference type="PANTHER" id="PTHR10046">
    <property type="entry name" value="ATP DEPENDENT LON PROTEASE FAMILY MEMBER"/>
    <property type="match status" value="1"/>
</dbReference>
<dbReference type="InterPro" id="IPR036034">
    <property type="entry name" value="PDZ_sf"/>
</dbReference>
<evidence type="ECO:0000256" key="2">
    <source>
        <dbReference type="SAM" id="Phobius"/>
    </source>
</evidence>
<accession>A0ABT3E396</accession>
<feature type="domain" description="Lon proteolytic" evidence="3">
    <location>
        <begin position="235"/>
        <end position="350"/>
    </location>
</feature>
<reference evidence="4 5" key="1">
    <citation type="submission" date="2022-10" db="EMBL/GenBank/DDBJ databases">
        <title>Weissella fermenti sp. nov., isolated from fermented cabbage.</title>
        <authorList>
            <person name="Lee J.K."/>
            <person name="Baek J.H."/>
            <person name="Choi D.G."/>
            <person name="Kim J.M."/>
            <person name="Jeon C.O."/>
        </authorList>
    </citation>
    <scope>NUCLEOTIDE SEQUENCE [LARGE SCALE GENOMIC DNA]</scope>
    <source>
        <strain evidence="4 5">KACC 18534</strain>
    </source>
</reference>
<proteinExistence type="inferred from homology"/>
<dbReference type="InterPro" id="IPR020568">
    <property type="entry name" value="Ribosomal_Su5_D2-typ_SF"/>
</dbReference>
<dbReference type="NCBIfam" id="NF041438">
    <property type="entry name" value="SepM_fam_S16"/>
    <property type="match status" value="1"/>
</dbReference>
<organism evidence="4 5">
    <name type="scientific">Weissella ceti</name>
    <dbReference type="NCBI Taxonomy" id="759620"/>
    <lineage>
        <taxon>Bacteria</taxon>
        <taxon>Bacillati</taxon>
        <taxon>Bacillota</taxon>
        <taxon>Bacilli</taxon>
        <taxon>Lactobacillales</taxon>
        <taxon>Lactobacillaceae</taxon>
        <taxon>Weissella</taxon>
    </lineage>
</organism>
<dbReference type="PROSITE" id="PS51786">
    <property type="entry name" value="LON_PROTEOLYTIC"/>
    <property type="match status" value="1"/>
</dbReference>
<dbReference type="EC" id="3.4.21.53" evidence="1"/>
<keyword evidence="2" id="KW-0812">Transmembrane</keyword>
<keyword evidence="2" id="KW-0472">Membrane</keyword>
<name>A0ABT3E396_9LACO</name>
<feature type="active site" evidence="1">
    <location>
        <position position="285"/>
    </location>
</feature>
<comment type="caution">
    <text evidence="4">The sequence shown here is derived from an EMBL/GenBank/DDBJ whole genome shotgun (WGS) entry which is preliminary data.</text>
</comment>
<keyword evidence="1" id="KW-0378">Hydrolase</keyword>
<keyword evidence="1" id="KW-0645">Protease</keyword>
<keyword evidence="2" id="KW-1133">Transmembrane helix</keyword>
<keyword evidence="1" id="KW-0720">Serine protease</keyword>
<dbReference type="InterPro" id="IPR027065">
    <property type="entry name" value="Lon_Prtase"/>
</dbReference>
<comment type="catalytic activity">
    <reaction evidence="1">
        <text>Hydrolysis of proteins in presence of ATP.</text>
        <dbReference type="EC" id="3.4.21.53"/>
    </reaction>
</comment>
<feature type="transmembrane region" description="Helical" evidence="2">
    <location>
        <begin position="12"/>
        <end position="35"/>
    </location>
</feature>
<dbReference type="InterPro" id="IPR014721">
    <property type="entry name" value="Ribsml_uS5_D2-typ_fold_subgr"/>
</dbReference>
<dbReference type="InterPro" id="IPR001478">
    <property type="entry name" value="PDZ"/>
</dbReference>
<dbReference type="Pfam" id="PF05362">
    <property type="entry name" value="Lon_C"/>
    <property type="match status" value="1"/>
</dbReference>
<evidence type="ECO:0000313" key="4">
    <source>
        <dbReference type="EMBL" id="MCW0952876.1"/>
    </source>
</evidence>
<dbReference type="InterPro" id="IPR008269">
    <property type="entry name" value="Lon_proteolytic"/>
</dbReference>
<dbReference type="Pfam" id="PF13180">
    <property type="entry name" value="PDZ_2"/>
    <property type="match status" value="1"/>
</dbReference>